<dbReference type="PANTHER" id="PTHR17550">
    <property type="entry name" value="E3 UBIQUITIN-PROTEIN LIGASE TTC3"/>
    <property type="match status" value="1"/>
</dbReference>
<organism evidence="2 3">
    <name type="scientific">Callipepla squamata</name>
    <name type="common">Scaled quail</name>
    <dbReference type="NCBI Taxonomy" id="9009"/>
    <lineage>
        <taxon>Eukaryota</taxon>
        <taxon>Metazoa</taxon>
        <taxon>Chordata</taxon>
        <taxon>Craniata</taxon>
        <taxon>Vertebrata</taxon>
        <taxon>Euteleostomi</taxon>
        <taxon>Archelosauria</taxon>
        <taxon>Archosauria</taxon>
        <taxon>Dinosauria</taxon>
        <taxon>Saurischia</taxon>
        <taxon>Theropoda</taxon>
        <taxon>Coelurosauria</taxon>
        <taxon>Aves</taxon>
        <taxon>Neognathae</taxon>
        <taxon>Galloanserae</taxon>
        <taxon>Galliformes</taxon>
        <taxon>Odontophoridae</taxon>
        <taxon>Callipepla</taxon>
    </lineage>
</organism>
<evidence type="ECO:0000313" key="3">
    <source>
        <dbReference type="Proteomes" id="UP000198323"/>
    </source>
</evidence>
<dbReference type="AlphaFoldDB" id="A0A226N283"/>
<feature type="compositionally biased region" description="Low complexity" evidence="1">
    <location>
        <begin position="211"/>
        <end position="220"/>
    </location>
</feature>
<gene>
    <name evidence="2" type="ORF">ASZ78_000718</name>
</gene>
<accession>A0A226N283</accession>
<feature type="region of interest" description="Disordered" evidence="1">
    <location>
        <begin position="82"/>
        <end position="119"/>
    </location>
</feature>
<dbReference type="EMBL" id="MCFN01000262">
    <property type="protein sequence ID" value="OXB61693.1"/>
    <property type="molecule type" value="Genomic_DNA"/>
</dbReference>
<proteinExistence type="predicted"/>
<evidence type="ECO:0000256" key="1">
    <source>
        <dbReference type="SAM" id="MobiDB-lite"/>
    </source>
</evidence>
<dbReference type="STRING" id="9009.A0A226N283"/>
<sequence length="288" mass="30548">MECCESLLDVSSKSQVNQAVDASSDFRVCFTTSRSTTARVPLLSRAVNTDITMINKFRHGSGETCARVARSVSGADPALEMGSQLADGHQDGSAAAAERHAQVKEQRERGGDAKVSTDRHRGNTFANTEVDSSVLSVLGELKNNYSSMRAKIQTGTPLDALPPLSVEIKSLPTAASYIPRKGDLRPHFQKHQALEETNKRASGAKQAPGTSASEVSPSASNSSSFARLMKKLAAIHPEATRDKIASALLEVKESNHGVLRGLSIASIIGEASAILSKPTPAREGSVKK</sequence>
<comment type="caution">
    <text evidence="2">The sequence shown here is derived from an EMBL/GenBank/DDBJ whole genome shotgun (WGS) entry which is preliminary data.</text>
</comment>
<reference evidence="2 3" key="1">
    <citation type="submission" date="2016-07" db="EMBL/GenBank/DDBJ databases">
        <title>Disparate Historic Effective Population Sizes Predicted by Modern Levels of Genome Diversity for the Scaled Quail (Callipepla squamata) and the Northern Bobwhite (Colinus virginianus): Inferences from First and Second Generation Draft Genome Assemblies for Sympatric New World Quail.</title>
        <authorList>
            <person name="Oldeschulte D.L."/>
            <person name="Halley Y.A."/>
            <person name="Bhattarai E.K."/>
            <person name="Brashear W.A."/>
            <person name="Hill J."/>
            <person name="Metz R.P."/>
            <person name="Johnson C.D."/>
            <person name="Rollins D."/>
            <person name="Peterson M.J."/>
            <person name="Bickhart D.M."/>
            <person name="Decker J.E."/>
            <person name="Seabury C.M."/>
        </authorList>
    </citation>
    <scope>NUCLEOTIDE SEQUENCE [LARGE SCALE GENOMIC DNA]</scope>
    <source>
        <strain evidence="2 3">Texas</strain>
        <tissue evidence="2">Leg muscle</tissue>
    </source>
</reference>
<dbReference type="OrthoDB" id="9941526at2759"/>
<name>A0A226N283_CALSU</name>
<feature type="compositionally biased region" description="Basic and acidic residues" evidence="1">
    <location>
        <begin position="97"/>
        <end position="119"/>
    </location>
</feature>
<keyword evidence="3" id="KW-1185">Reference proteome</keyword>
<evidence type="ECO:0000313" key="2">
    <source>
        <dbReference type="EMBL" id="OXB61693.1"/>
    </source>
</evidence>
<dbReference type="PANTHER" id="PTHR17550:SF7">
    <property type="entry name" value="RNA-BINDING PROTEIN 44"/>
    <property type="match status" value="1"/>
</dbReference>
<protein>
    <submittedName>
        <fullName evidence="2">Uncharacterized protein</fullName>
    </submittedName>
</protein>
<dbReference type="Proteomes" id="UP000198323">
    <property type="component" value="Unassembled WGS sequence"/>
</dbReference>
<feature type="region of interest" description="Disordered" evidence="1">
    <location>
        <begin position="195"/>
        <end position="220"/>
    </location>
</feature>